<reference evidence="13" key="1">
    <citation type="submission" date="2019-01" db="EMBL/GenBank/DDBJ databases">
        <title>Cytophagaceae bacterium strain CAR-16.</title>
        <authorList>
            <person name="Chen W.-M."/>
        </authorList>
    </citation>
    <scope>NUCLEOTIDE SEQUENCE [LARGE SCALE GENOMIC DNA]</scope>
    <source>
        <strain evidence="13">CHR27</strain>
    </source>
</reference>
<keyword evidence="4" id="KW-1003">Cell membrane</keyword>
<evidence type="ECO:0000256" key="3">
    <source>
        <dbReference type="ARBA" id="ARBA00008281"/>
    </source>
</evidence>
<feature type="transmembrane region" description="Helical" evidence="10">
    <location>
        <begin position="19"/>
        <end position="40"/>
    </location>
</feature>
<keyword evidence="7 10" id="KW-0283">Flagellar rotation</keyword>
<evidence type="ECO:0000256" key="11">
    <source>
        <dbReference type="SAM" id="MobiDB-lite"/>
    </source>
</evidence>
<keyword evidence="12" id="KW-0969">Cilium</keyword>
<keyword evidence="8 10" id="KW-1133">Transmembrane helix</keyword>
<evidence type="ECO:0000256" key="1">
    <source>
        <dbReference type="ARBA" id="ARBA00002254"/>
    </source>
</evidence>
<evidence type="ECO:0000256" key="7">
    <source>
        <dbReference type="ARBA" id="ARBA00022779"/>
    </source>
</evidence>
<dbReference type="EMBL" id="SBKP01000001">
    <property type="protein sequence ID" value="RXR31071.1"/>
    <property type="molecule type" value="Genomic_DNA"/>
</dbReference>
<dbReference type="InterPro" id="IPR005503">
    <property type="entry name" value="FliL"/>
</dbReference>
<keyword evidence="13" id="KW-1185">Reference proteome</keyword>
<organism evidence="12 13">
    <name type="scientific">Sphingobium fluviale</name>
    <dbReference type="NCBI Taxonomy" id="2506423"/>
    <lineage>
        <taxon>Bacteria</taxon>
        <taxon>Pseudomonadati</taxon>
        <taxon>Pseudomonadota</taxon>
        <taxon>Alphaproteobacteria</taxon>
        <taxon>Sphingomonadales</taxon>
        <taxon>Sphingomonadaceae</taxon>
        <taxon>Sphingobium</taxon>
    </lineage>
</organism>
<dbReference type="RefSeq" id="WP_129402839.1">
    <property type="nucleotide sequence ID" value="NZ_SBKP01000001.1"/>
</dbReference>
<feature type="region of interest" description="Disordered" evidence="11">
    <location>
        <begin position="76"/>
        <end position="97"/>
    </location>
</feature>
<dbReference type="GO" id="GO:0009425">
    <property type="term" value="C:bacterial-type flagellum basal body"/>
    <property type="evidence" value="ECO:0007669"/>
    <property type="project" value="InterPro"/>
</dbReference>
<name>A0A4Q1KM79_9SPHN</name>
<evidence type="ECO:0000313" key="13">
    <source>
        <dbReference type="Proteomes" id="UP000290958"/>
    </source>
</evidence>
<evidence type="ECO:0000313" key="12">
    <source>
        <dbReference type="EMBL" id="RXR31071.1"/>
    </source>
</evidence>
<evidence type="ECO:0000256" key="9">
    <source>
        <dbReference type="ARBA" id="ARBA00023136"/>
    </source>
</evidence>
<keyword evidence="12" id="KW-0282">Flagellum</keyword>
<dbReference type="Proteomes" id="UP000290958">
    <property type="component" value="Unassembled WGS sequence"/>
</dbReference>
<accession>A0A4Q1KM79</accession>
<keyword evidence="10" id="KW-0997">Cell inner membrane</keyword>
<sequence length="226" mass="23954">MAEDIVDAPAKSGKGKGMIIIILIVLLMSGAGVAGGLYAAGAFGAHEEEEIVQTDPNRPVLVKKGEDPVAAAEKAIAESGATPSEGSGGGEKKDAGIPHLETDFKIPKGGIDLPRPKKPAEYQATYFQMPAPYTSNLADTDSLVQVALAISTFYDARVTDALKTHELALRSAILMLLSQQSGIELSTPQGKEALQQRLTALINKILREKTGYSGVDNVYFTNFIIQ</sequence>
<dbReference type="OrthoDB" id="7058946at2"/>
<dbReference type="PANTHER" id="PTHR35091">
    <property type="entry name" value="FLAGELLAR PROTEIN FLIL"/>
    <property type="match status" value="1"/>
</dbReference>
<keyword evidence="6 10" id="KW-0812">Transmembrane</keyword>
<comment type="subcellular location">
    <subcellularLocation>
        <location evidence="10">Cell inner membrane</location>
    </subcellularLocation>
    <subcellularLocation>
        <location evidence="2">Cell membrane</location>
        <topology evidence="2">Single-pass membrane protein</topology>
    </subcellularLocation>
</comment>
<evidence type="ECO:0000256" key="8">
    <source>
        <dbReference type="ARBA" id="ARBA00022989"/>
    </source>
</evidence>
<comment type="function">
    <text evidence="1 10">Controls the rotational direction of flagella during chemotaxis.</text>
</comment>
<evidence type="ECO:0000256" key="4">
    <source>
        <dbReference type="ARBA" id="ARBA00022475"/>
    </source>
</evidence>
<protein>
    <recommendedName>
        <fullName evidence="10">Flagellar protein FliL</fullName>
    </recommendedName>
</protein>
<keyword evidence="12" id="KW-0966">Cell projection</keyword>
<dbReference type="PANTHER" id="PTHR35091:SF2">
    <property type="entry name" value="FLAGELLAR PROTEIN FLIL"/>
    <property type="match status" value="1"/>
</dbReference>
<evidence type="ECO:0000256" key="6">
    <source>
        <dbReference type="ARBA" id="ARBA00022692"/>
    </source>
</evidence>
<keyword evidence="9 10" id="KW-0472">Membrane</keyword>
<dbReference type="GO" id="GO:0071978">
    <property type="term" value="P:bacterial-type flagellum-dependent swarming motility"/>
    <property type="evidence" value="ECO:0007669"/>
    <property type="project" value="TreeGrafter"/>
</dbReference>
<keyword evidence="5 10" id="KW-0145">Chemotaxis</keyword>
<dbReference type="GO" id="GO:0006935">
    <property type="term" value="P:chemotaxis"/>
    <property type="evidence" value="ECO:0007669"/>
    <property type="project" value="UniProtKB-KW"/>
</dbReference>
<comment type="similarity">
    <text evidence="3 10">Belongs to the FliL family.</text>
</comment>
<gene>
    <name evidence="12" type="ORF">EQG66_02000</name>
</gene>
<comment type="caution">
    <text evidence="12">The sequence shown here is derived from an EMBL/GenBank/DDBJ whole genome shotgun (WGS) entry which is preliminary data.</text>
</comment>
<evidence type="ECO:0000256" key="10">
    <source>
        <dbReference type="RuleBase" id="RU364125"/>
    </source>
</evidence>
<dbReference type="GO" id="GO:0005886">
    <property type="term" value="C:plasma membrane"/>
    <property type="evidence" value="ECO:0007669"/>
    <property type="project" value="UniProtKB-SubCell"/>
</dbReference>
<evidence type="ECO:0000256" key="5">
    <source>
        <dbReference type="ARBA" id="ARBA00022500"/>
    </source>
</evidence>
<proteinExistence type="inferred from homology"/>
<dbReference type="AlphaFoldDB" id="A0A4Q1KM79"/>
<dbReference type="Pfam" id="PF03748">
    <property type="entry name" value="FliL"/>
    <property type="match status" value="1"/>
</dbReference>
<evidence type="ECO:0000256" key="2">
    <source>
        <dbReference type="ARBA" id="ARBA00004162"/>
    </source>
</evidence>